<feature type="domain" description="Cytidyltransferase-like" evidence="8">
    <location>
        <begin position="8"/>
        <end position="186"/>
    </location>
</feature>
<dbReference type="PANTHER" id="PTHR39321">
    <property type="entry name" value="NICOTINATE-NUCLEOTIDE ADENYLYLTRANSFERASE-RELATED"/>
    <property type="match status" value="1"/>
</dbReference>
<reference evidence="9" key="1">
    <citation type="submission" date="2018-05" db="EMBL/GenBank/DDBJ databases">
        <authorList>
            <person name="Lanie J.A."/>
            <person name="Ng W.-L."/>
            <person name="Kazmierczak K.M."/>
            <person name="Andrzejewski T.M."/>
            <person name="Davidsen T.M."/>
            <person name="Wayne K.J."/>
            <person name="Tettelin H."/>
            <person name="Glass J.I."/>
            <person name="Rusch D."/>
            <person name="Podicherti R."/>
            <person name="Tsui H.-C.T."/>
            <person name="Winkler M.E."/>
        </authorList>
    </citation>
    <scope>NUCLEOTIDE SEQUENCE</scope>
</reference>
<dbReference type="Pfam" id="PF01467">
    <property type="entry name" value="CTP_transf_like"/>
    <property type="match status" value="1"/>
</dbReference>
<comment type="pathway">
    <text evidence="1">Cofactor biosynthesis; NAD(+) biosynthesis.</text>
</comment>
<proteinExistence type="inferred from homology"/>
<evidence type="ECO:0000256" key="4">
    <source>
        <dbReference type="ARBA" id="ARBA00022695"/>
    </source>
</evidence>
<dbReference type="SUPFAM" id="SSF52374">
    <property type="entry name" value="Nucleotidylyl transferase"/>
    <property type="match status" value="1"/>
</dbReference>
<dbReference type="InterPro" id="IPR014729">
    <property type="entry name" value="Rossmann-like_a/b/a_fold"/>
</dbReference>
<dbReference type="PANTHER" id="PTHR39321:SF3">
    <property type="entry name" value="PHOSPHOPANTETHEINE ADENYLYLTRANSFERASE"/>
    <property type="match status" value="1"/>
</dbReference>
<keyword evidence="5" id="KW-0547">Nucleotide-binding</keyword>
<dbReference type="CDD" id="cd02165">
    <property type="entry name" value="NMNAT"/>
    <property type="match status" value="1"/>
</dbReference>
<dbReference type="UniPathway" id="UPA00253"/>
<dbReference type="EMBL" id="UINC01036167">
    <property type="protein sequence ID" value="SVB29719.1"/>
    <property type="molecule type" value="Genomic_DNA"/>
</dbReference>
<dbReference type="GO" id="GO:0070566">
    <property type="term" value="F:adenylyltransferase activity"/>
    <property type="evidence" value="ECO:0007669"/>
    <property type="project" value="UniProtKB-ARBA"/>
</dbReference>
<dbReference type="NCBIfam" id="TIGR00482">
    <property type="entry name" value="nicotinate (nicotinamide) nucleotide adenylyltransferase"/>
    <property type="match status" value="1"/>
</dbReference>
<organism evidence="9">
    <name type="scientific">marine metagenome</name>
    <dbReference type="NCBI Taxonomy" id="408172"/>
    <lineage>
        <taxon>unclassified sequences</taxon>
        <taxon>metagenomes</taxon>
        <taxon>ecological metagenomes</taxon>
    </lineage>
</organism>
<dbReference type="AlphaFoldDB" id="A0A382CV13"/>
<keyword evidence="4" id="KW-0548">Nucleotidyltransferase</keyword>
<evidence type="ECO:0000256" key="5">
    <source>
        <dbReference type="ARBA" id="ARBA00022741"/>
    </source>
</evidence>
<dbReference type="GO" id="GO:0005524">
    <property type="term" value="F:ATP binding"/>
    <property type="evidence" value="ECO:0007669"/>
    <property type="project" value="UniProtKB-KW"/>
</dbReference>
<dbReference type="InterPro" id="IPR004821">
    <property type="entry name" value="Cyt_trans-like"/>
</dbReference>
<evidence type="ECO:0000256" key="7">
    <source>
        <dbReference type="ARBA" id="ARBA00023027"/>
    </source>
</evidence>
<keyword evidence="6" id="KW-0067">ATP-binding</keyword>
<dbReference type="HAMAP" id="MF_00244">
    <property type="entry name" value="NaMN_adenylyltr"/>
    <property type="match status" value="1"/>
</dbReference>
<name>A0A382CV13_9ZZZZ</name>
<gene>
    <name evidence="9" type="ORF">METZ01_LOCUS182573</name>
</gene>
<keyword evidence="3" id="KW-0808">Transferase</keyword>
<dbReference type="Gene3D" id="3.40.50.620">
    <property type="entry name" value="HUPs"/>
    <property type="match status" value="1"/>
</dbReference>
<dbReference type="InterPro" id="IPR005248">
    <property type="entry name" value="NadD/NMNAT"/>
</dbReference>
<evidence type="ECO:0000256" key="3">
    <source>
        <dbReference type="ARBA" id="ARBA00022679"/>
    </source>
</evidence>
<protein>
    <recommendedName>
        <fullName evidence="8">Cytidyltransferase-like domain-containing protein</fullName>
    </recommendedName>
</protein>
<evidence type="ECO:0000256" key="1">
    <source>
        <dbReference type="ARBA" id="ARBA00004790"/>
    </source>
</evidence>
<dbReference type="NCBIfam" id="NF000839">
    <property type="entry name" value="PRK00071.1-1"/>
    <property type="match status" value="1"/>
</dbReference>
<evidence type="ECO:0000259" key="8">
    <source>
        <dbReference type="Pfam" id="PF01467"/>
    </source>
</evidence>
<keyword evidence="2" id="KW-0662">Pyridine nucleotide biosynthesis</keyword>
<keyword evidence="7" id="KW-0520">NAD</keyword>
<accession>A0A382CV13</accession>
<sequence length="216" mass="24222">MNTGHVLVMGGTFDPVHFGHTRLAQQAADKLDVEEIRLIPSLTPPHRAQPCATAQQRLEMLNLAVAGKPTFKVDHCEIQRGGISFSIDTLRTLRGQLPGTGRIYFLMGYDAYQKLPEWKRWQGLLDYVHIVILARTVNAYNLSAPMRDLEARCKVDDVETLQGWDYGRIAYLDIDAIEISASAIREMLKSGDRPTGLMADEVIDYIFNESLYGVGI</sequence>
<evidence type="ECO:0000313" key="9">
    <source>
        <dbReference type="EMBL" id="SVB29719.1"/>
    </source>
</evidence>
<evidence type="ECO:0000256" key="2">
    <source>
        <dbReference type="ARBA" id="ARBA00022642"/>
    </source>
</evidence>
<evidence type="ECO:0000256" key="6">
    <source>
        <dbReference type="ARBA" id="ARBA00022840"/>
    </source>
</evidence>
<dbReference type="GO" id="GO:0009435">
    <property type="term" value="P:NAD+ biosynthetic process"/>
    <property type="evidence" value="ECO:0007669"/>
    <property type="project" value="UniProtKB-UniPathway"/>
</dbReference>
<dbReference type="NCBIfam" id="TIGR00125">
    <property type="entry name" value="cyt_tran_rel"/>
    <property type="match status" value="1"/>
</dbReference>